<reference evidence="3 5" key="2">
    <citation type="journal article" date="2017" name="BMC Genomics">
        <title>Genomic analysis of methanogenic archaea reveals a shift towards energy conservation.</title>
        <authorList>
            <person name="Gilmore S.P."/>
            <person name="Henske J.K."/>
            <person name="Sexton J.A."/>
            <person name="Solomon K.V."/>
            <person name="Seppala S."/>
            <person name="Yoo J.I."/>
            <person name="Huyett L.M."/>
            <person name="Pressman A."/>
            <person name="Cogan J.Z."/>
            <person name="Kivenson V."/>
            <person name="Peng X."/>
            <person name="Tan Y."/>
            <person name="Valentine D.L."/>
            <person name="O'Malley M.A."/>
        </authorList>
    </citation>
    <scope>NUCLEOTIDE SEQUENCE [LARGE SCALE GENOMIC DNA]</scope>
    <source>
        <strain evidence="3 5">1R-7</strain>
    </source>
</reference>
<evidence type="ECO:0000313" key="5">
    <source>
        <dbReference type="Proteomes" id="UP000217528"/>
    </source>
</evidence>
<keyword evidence="5" id="KW-1185">Reference proteome</keyword>
<dbReference type="SUPFAM" id="SSF53756">
    <property type="entry name" value="UDP-Glycosyltransferase/glycogen phosphorylase"/>
    <property type="match status" value="1"/>
</dbReference>
<organism evidence="3 5">
    <name type="scientific">Methanosphaera cuniculi</name>
    <dbReference type="NCBI Taxonomy" id="1077256"/>
    <lineage>
        <taxon>Archaea</taxon>
        <taxon>Methanobacteriati</taxon>
        <taxon>Methanobacteriota</taxon>
        <taxon>Methanomada group</taxon>
        <taxon>Methanobacteria</taxon>
        <taxon>Methanobacteriales</taxon>
        <taxon>Methanobacteriaceae</taxon>
        <taxon>Methanosphaera</taxon>
    </lineage>
</organism>
<dbReference type="OrthoDB" id="46222at2157"/>
<feature type="domain" description="Glycosyltransferase subfamily 4-like N-terminal" evidence="2">
    <location>
        <begin position="136"/>
        <end position="274"/>
    </location>
</feature>
<evidence type="ECO:0000313" key="3">
    <source>
        <dbReference type="EMBL" id="PAV07566.1"/>
    </source>
</evidence>
<evidence type="ECO:0000313" key="6">
    <source>
        <dbReference type="Proteomes" id="UP000246004"/>
    </source>
</evidence>
<reference evidence="4 6" key="1">
    <citation type="submission" date="2016-04" db="EMBL/GenBank/DDBJ databases">
        <title>Genome sequence of Methanosphaera cuniculi DSM 4103.</title>
        <authorList>
            <person name="Poehlein A."/>
            <person name="Seedorf H."/>
            <person name="Daniel R."/>
        </authorList>
    </citation>
    <scope>NUCLEOTIDE SEQUENCE [LARGE SCALE GENOMIC DNA]</scope>
    <source>
        <strain evidence="4 6">DSM 4103</strain>
    </source>
</reference>
<dbReference type="EMBL" id="LMVN01000011">
    <property type="protein sequence ID" value="PAV07566.1"/>
    <property type="molecule type" value="Genomic_DNA"/>
</dbReference>
<dbReference type="RefSeq" id="WP_095608451.1">
    <property type="nucleotide sequence ID" value="NZ_LMVN01000011.1"/>
</dbReference>
<dbReference type="Pfam" id="PF00534">
    <property type="entry name" value="Glycos_transf_1"/>
    <property type="match status" value="1"/>
</dbReference>
<dbReference type="InterPro" id="IPR028098">
    <property type="entry name" value="Glyco_trans_4-like_N"/>
</dbReference>
<name>A0A2A2HE35_9EURY</name>
<protein>
    <submittedName>
        <fullName evidence="4">Glycosyl transferases group 1</fullName>
    </submittedName>
</protein>
<accession>A0A2A2HE35</accession>
<keyword evidence="4" id="KW-0808">Transferase</keyword>
<evidence type="ECO:0000259" key="2">
    <source>
        <dbReference type="Pfam" id="PF13439"/>
    </source>
</evidence>
<gene>
    <name evidence="3" type="ORF">ASJ82_07780</name>
    <name evidence="4" type="ORF">MSCUN_10430</name>
</gene>
<dbReference type="Pfam" id="PF13439">
    <property type="entry name" value="Glyco_transf_4"/>
    <property type="match status" value="1"/>
</dbReference>
<dbReference type="AlphaFoldDB" id="A0A2A2HE35"/>
<dbReference type="Proteomes" id="UP000217528">
    <property type="component" value="Unassembled WGS sequence"/>
</dbReference>
<feature type="domain" description="Glycosyl transferase family 1" evidence="1">
    <location>
        <begin position="290"/>
        <end position="435"/>
    </location>
</feature>
<proteinExistence type="predicted"/>
<dbReference type="Proteomes" id="UP000246004">
    <property type="component" value="Unassembled WGS sequence"/>
</dbReference>
<dbReference type="EMBL" id="LWMS01000031">
    <property type="protein sequence ID" value="PWL08112.1"/>
    <property type="molecule type" value="Genomic_DNA"/>
</dbReference>
<dbReference type="Gene3D" id="3.40.50.2000">
    <property type="entry name" value="Glycogen Phosphorylase B"/>
    <property type="match status" value="2"/>
</dbReference>
<comment type="caution">
    <text evidence="3">The sequence shown here is derived from an EMBL/GenBank/DDBJ whole genome shotgun (WGS) entry which is preliminary data.</text>
</comment>
<sequence>MTKTIKASTLKNMVDAYIDIYEENDVYPKKTDVKVCEDFKKINKPNILYVINDDYDKEVMYATLDIMRNISQYYNIYLLKNDNSTINIYEYIPKKHDDVIDLFDNDFTRVFKFIQKWYLKHDFTLYFNYNAEYKTIYKRVLCQYNINVIHIEHMAYHTMDLMKIAYDKGINTILSLHDLYYICPTRSIVDDEYMNYNENNPQDDYLNSNVVDVMSDVLYPDFKVFKPIWNKWWNKALQYPNHIIAPSQVIYDIYTETYPSLKDKIQVIEHGYDISMPSVDDIILPQINENEPIRILIPGNISLEKGIKFIYELKKQDKENRLELHFMGVNETKYNIGSLGRIHGGYKRENFKNKVKSINPHFIGLFSLIPEAYSYILTESWSSGIPVLSLAKGAVGERIKNNSGGYIISDKPEDAYKQVIKLSEDNEKYQNIAKKIADIHIKDASTMAEEYLSIYKK</sequence>
<dbReference type="GO" id="GO:0016757">
    <property type="term" value="F:glycosyltransferase activity"/>
    <property type="evidence" value="ECO:0007669"/>
    <property type="project" value="InterPro"/>
</dbReference>
<evidence type="ECO:0000259" key="1">
    <source>
        <dbReference type="Pfam" id="PF00534"/>
    </source>
</evidence>
<evidence type="ECO:0000313" key="4">
    <source>
        <dbReference type="EMBL" id="PWL08112.1"/>
    </source>
</evidence>
<dbReference type="InterPro" id="IPR001296">
    <property type="entry name" value="Glyco_trans_1"/>
</dbReference>